<dbReference type="EMBL" id="CAKOGP040000269">
    <property type="protein sequence ID" value="CAJ1933374.1"/>
    <property type="molecule type" value="Genomic_DNA"/>
</dbReference>
<dbReference type="Gene3D" id="3.10.580.10">
    <property type="entry name" value="CBS-domain"/>
    <property type="match status" value="2"/>
</dbReference>
<proteinExistence type="inferred from homology"/>
<comment type="caution">
    <text evidence="6">The sequence shown here is derived from an EMBL/GenBank/DDBJ whole genome shotgun (WGS) entry which is preliminary data.</text>
</comment>
<organism evidence="6 7">
    <name type="scientific">Cylindrotheca closterium</name>
    <dbReference type="NCBI Taxonomy" id="2856"/>
    <lineage>
        <taxon>Eukaryota</taxon>
        <taxon>Sar</taxon>
        <taxon>Stramenopiles</taxon>
        <taxon>Ochrophyta</taxon>
        <taxon>Bacillariophyta</taxon>
        <taxon>Bacillariophyceae</taxon>
        <taxon>Bacillariophycidae</taxon>
        <taxon>Bacillariales</taxon>
        <taxon>Bacillariaceae</taxon>
        <taxon>Cylindrotheca</taxon>
    </lineage>
</organism>
<dbReference type="InterPro" id="IPR000644">
    <property type="entry name" value="CBS_dom"/>
</dbReference>
<feature type="domain" description="CBS" evidence="5">
    <location>
        <begin position="273"/>
        <end position="333"/>
    </location>
</feature>
<dbReference type="InterPro" id="IPR050511">
    <property type="entry name" value="AMPK_gamma/SDS23_families"/>
</dbReference>
<dbReference type="Proteomes" id="UP001295423">
    <property type="component" value="Unassembled WGS sequence"/>
</dbReference>
<dbReference type="InterPro" id="IPR046342">
    <property type="entry name" value="CBS_dom_sf"/>
</dbReference>
<name>A0AAD2FI25_9STRA</name>
<evidence type="ECO:0000313" key="7">
    <source>
        <dbReference type="Proteomes" id="UP001295423"/>
    </source>
</evidence>
<evidence type="ECO:0000313" key="6">
    <source>
        <dbReference type="EMBL" id="CAJ1933374.1"/>
    </source>
</evidence>
<evidence type="ECO:0000259" key="5">
    <source>
        <dbReference type="PROSITE" id="PS51371"/>
    </source>
</evidence>
<accession>A0AAD2FI25</accession>
<keyword evidence="2" id="KW-0677">Repeat</keyword>
<protein>
    <recommendedName>
        <fullName evidence="5">CBS domain-containing protein</fullName>
    </recommendedName>
</protein>
<evidence type="ECO:0000256" key="3">
    <source>
        <dbReference type="ARBA" id="ARBA00023122"/>
    </source>
</evidence>
<comment type="similarity">
    <text evidence="1">Belongs to the 5'-AMP-activated protein kinase gamma subunit family.</text>
</comment>
<dbReference type="Pfam" id="PF00571">
    <property type="entry name" value="CBS"/>
    <property type="match status" value="3"/>
</dbReference>
<evidence type="ECO:0000256" key="4">
    <source>
        <dbReference type="PROSITE-ProRule" id="PRU00703"/>
    </source>
</evidence>
<reference evidence="6" key="1">
    <citation type="submission" date="2023-08" db="EMBL/GenBank/DDBJ databases">
        <authorList>
            <person name="Audoor S."/>
            <person name="Bilcke G."/>
        </authorList>
    </citation>
    <scope>NUCLEOTIDE SEQUENCE</scope>
</reference>
<dbReference type="SMART" id="SM00116">
    <property type="entry name" value="CBS"/>
    <property type="match status" value="4"/>
</dbReference>
<keyword evidence="7" id="KW-1185">Reference proteome</keyword>
<sequence>MYDLIDSNQLAAKQDGRLQVFFGVSSLQQLRVPRNQLRPADRTLTLFSSFIDDPSSLKIMDIHQQQTAAQASLGADNLPTGNLSLVNEQEVVRRAGRQAISAFLDSHNCFSVIRPSGKVVVFDTRIPIQLAFYALVEHDMQTAPLWDPSICQFVGVLKVTDFIDILRHFRSTNSDEASLATRSIADIFSDEAVSKAVGIRFGFWSVDSSTTLKQACKMLLQNKLEFLPIVMPEDMRVLACITYTNILEHLVTHFREQRRLFDDAIFDLKIGRYQDELIKVFAHQSLAEALALMHTHDLSALPVMDTNNPDKLLGVYSRSDITFLTKATDAKDAVANLDLKLQDVLDQQRTDVTTPDAMHTCSTTHTLQSIFEYFAQLRFNRLFVLDEQERLVGVVSAKDLVAYFVNES</sequence>
<dbReference type="PANTHER" id="PTHR13780:SF35">
    <property type="entry name" value="LD22662P"/>
    <property type="match status" value="1"/>
</dbReference>
<dbReference type="PROSITE" id="PS51371">
    <property type="entry name" value="CBS"/>
    <property type="match status" value="2"/>
</dbReference>
<evidence type="ECO:0000256" key="1">
    <source>
        <dbReference type="ARBA" id="ARBA00006750"/>
    </source>
</evidence>
<gene>
    <name evidence="6" type="ORF">CYCCA115_LOCUS3277</name>
</gene>
<dbReference type="AlphaFoldDB" id="A0AAD2FI25"/>
<dbReference type="SUPFAM" id="SSF54631">
    <property type="entry name" value="CBS-domain pair"/>
    <property type="match status" value="2"/>
</dbReference>
<evidence type="ECO:0000256" key="2">
    <source>
        <dbReference type="ARBA" id="ARBA00022737"/>
    </source>
</evidence>
<feature type="domain" description="CBS" evidence="5">
    <location>
        <begin position="353"/>
        <end position="408"/>
    </location>
</feature>
<dbReference type="PANTHER" id="PTHR13780">
    <property type="entry name" value="AMP-ACTIVATED PROTEIN KINASE, GAMMA REGULATORY SUBUNIT"/>
    <property type="match status" value="1"/>
</dbReference>
<keyword evidence="3 4" id="KW-0129">CBS domain</keyword>